<feature type="chain" id="PRO_5003862133" evidence="1">
    <location>
        <begin position="17"/>
        <end position="41"/>
    </location>
</feature>
<sequence length="41" mass="4604">MIVFCFTCFRCPAVCSLPLHASVTLHASQTHSYAWHAHNCL</sequence>
<feature type="non-terminal residue" evidence="2">
    <location>
        <position position="41"/>
    </location>
</feature>
<feature type="signal peptide" evidence="1">
    <location>
        <begin position="1"/>
        <end position="16"/>
    </location>
</feature>
<gene>
    <name evidence="2" type="ORF">MOQ_007406</name>
</gene>
<dbReference type="OrthoDB" id="10479444at2759"/>
<organism evidence="2 3">
    <name type="scientific">Trypanosoma cruzi marinkellei</name>
    <dbReference type="NCBI Taxonomy" id="85056"/>
    <lineage>
        <taxon>Eukaryota</taxon>
        <taxon>Discoba</taxon>
        <taxon>Euglenozoa</taxon>
        <taxon>Kinetoplastea</taxon>
        <taxon>Metakinetoplastina</taxon>
        <taxon>Trypanosomatida</taxon>
        <taxon>Trypanosomatidae</taxon>
        <taxon>Trypanosoma</taxon>
        <taxon>Schizotrypanum</taxon>
    </lineage>
</organism>
<evidence type="ECO:0000313" key="3">
    <source>
        <dbReference type="Proteomes" id="UP000007350"/>
    </source>
</evidence>
<protein>
    <submittedName>
        <fullName evidence="2">Mucin-associated surface protein (MASP), putative</fullName>
    </submittedName>
</protein>
<evidence type="ECO:0000256" key="1">
    <source>
        <dbReference type="SAM" id="SignalP"/>
    </source>
</evidence>
<proteinExistence type="predicted"/>
<accession>K2NIS9</accession>
<name>K2NIS9_TRYCR</name>
<comment type="caution">
    <text evidence="2">The sequence shown here is derived from an EMBL/GenBank/DDBJ whole genome shotgun (WGS) entry which is preliminary data.</text>
</comment>
<dbReference type="AlphaFoldDB" id="K2NIS9"/>
<reference evidence="2 3" key="1">
    <citation type="journal article" date="2012" name="BMC Genomics">
        <title>Comparative genomic analysis of human infective Trypanosoma cruzi lineages with the bat-restricted subspecies T. cruzi marinkellei.</title>
        <authorList>
            <person name="Franzen O."/>
            <person name="Talavera-Lopez C."/>
            <person name="Ochaya S."/>
            <person name="Butler C.E."/>
            <person name="Messenger L.A."/>
            <person name="Lewis M.D."/>
            <person name="Llewellyn M.S."/>
            <person name="Marinkelle C.J."/>
            <person name="Tyler K.M."/>
            <person name="Miles M.A."/>
            <person name="Andersson B."/>
        </authorList>
    </citation>
    <scope>NUCLEOTIDE SEQUENCE [LARGE SCALE GENOMIC DNA]</scope>
    <source>
        <strain evidence="2 3">B7</strain>
    </source>
</reference>
<dbReference type="EMBL" id="AHKC01014770">
    <property type="protein sequence ID" value="EKF28832.1"/>
    <property type="molecule type" value="Genomic_DNA"/>
</dbReference>
<dbReference type="Proteomes" id="UP000007350">
    <property type="component" value="Unassembled WGS sequence"/>
</dbReference>
<keyword evidence="1" id="KW-0732">Signal</keyword>
<keyword evidence="3" id="KW-1185">Reference proteome</keyword>
<evidence type="ECO:0000313" key="2">
    <source>
        <dbReference type="EMBL" id="EKF28832.1"/>
    </source>
</evidence>